<name>A0A0D9XJX5_9ORYZ</name>
<protein>
    <submittedName>
        <fullName evidence="2">Uncharacterized protein</fullName>
    </submittedName>
</protein>
<evidence type="ECO:0000313" key="3">
    <source>
        <dbReference type="Proteomes" id="UP000032180"/>
    </source>
</evidence>
<dbReference type="HOGENOM" id="CLU_062718_0_0_1"/>
<dbReference type="PANTHER" id="PTHR35986">
    <property type="entry name" value="EXPRESSED PROTEIN"/>
    <property type="match status" value="1"/>
</dbReference>
<feature type="region of interest" description="Disordered" evidence="1">
    <location>
        <begin position="219"/>
        <end position="265"/>
    </location>
</feature>
<reference evidence="2 3" key="1">
    <citation type="submission" date="2012-08" db="EMBL/GenBank/DDBJ databases">
        <title>Oryza genome evolution.</title>
        <authorList>
            <person name="Wing R.A."/>
        </authorList>
    </citation>
    <scope>NUCLEOTIDE SEQUENCE</scope>
</reference>
<organism evidence="2 3">
    <name type="scientific">Leersia perrieri</name>
    <dbReference type="NCBI Taxonomy" id="77586"/>
    <lineage>
        <taxon>Eukaryota</taxon>
        <taxon>Viridiplantae</taxon>
        <taxon>Streptophyta</taxon>
        <taxon>Embryophyta</taxon>
        <taxon>Tracheophyta</taxon>
        <taxon>Spermatophyta</taxon>
        <taxon>Magnoliopsida</taxon>
        <taxon>Liliopsida</taxon>
        <taxon>Poales</taxon>
        <taxon>Poaceae</taxon>
        <taxon>BOP clade</taxon>
        <taxon>Oryzoideae</taxon>
        <taxon>Oryzeae</taxon>
        <taxon>Oryzinae</taxon>
        <taxon>Leersia</taxon>
    </lineage>
</organism>
<dbReference type="AlphaFoldDB" id="A0A0D9XJX5"/>
<keyword evidence="3" id="KW-1185">Reference proteome</keyword>
<sequence>MVLKEMRELWEAINVMRGKVTPVILDLEESLRAKGDMTKEEELSIDSYKLTSTVLKAFSTMVFAFGGYYTVSAVDKFLGEPLTPRLPRIGMAAATAWFGGKVMYYVILQASAELILKHDQERMKMELANIILNKHSDVQTLVAAVNKHFIAEHLFSDQYQDKPLFRWRLRHTFVDSTFKERVKEFELENSNGVSRSVSGQGTANTRSLGDLMEDPLACILGSPDSNTESNKSAEHKGTIVKRGEMRAHRRSHRHHHRHADKFSAL</sequence>
<dbReference type="EnsemblPlants" id="LPERR10G07770.1">
    <property type="protein sequence ID" value="LPERR10G07770.1"/>
    <property type="gene ID" value="LPERR10G07770"/>
</dbReference>
<reference evidence="3" key="2">
    <citation type="submission" date="2013-12" db="EMBL/GenBank/DDBJ databases">
        <authorList>
            <person name="Yu Y."/>
            <person name="Lee S."/>
            <person name="de Baynast K."/>
            <person name="Wissotski M."/>
            <person name="Liu L."/>
            <person name="Talag J."/>
            <person name="Goicoechea J."/>
            <person name="Angelova A."/>
            <person name="Jetty R."/>
            <person name="Kudrna D."/>
            <person name="Golser W."/>
            <person name="Rivera L."/>
            <person name="Zhang J."/>
            <person name="Wing R."/>
        </authorList>
    </citation>
    <scope>NUCLEOTIDE SEQUENCE</scope>
</reference>
<dbReference type="STRING" id="77586.A0A0D9XJX5"/>
<dbReference type="Gramene" id="LPERR10G07770.1">
    <property type="protein sequence ID" value="LPERR10G07770.1"/>
    <property type="gene ID" value="LPERR10G07770"/>
</dbReference>
<evidence type="ECO:0000256" key="1">
    <source>
        <dbReference type="SAM" id="MobiDB-lite"/>
    </source>
</evidence>
<dbReference type="PANTHER" id="PTHR35986:SF1">
    <property type="entry name" value="OS10G0430800 PROTEIN"/>
    <property type="match status" value="1"/>
</dbReference>
<accession>A0A0D9XJX5</accession>
<proteinExistence type="predicted"/>
<feature type="compositionally biased region" description="Basic and acidic residues" evidence="1">
    <location>
        <begin position="231"/>
        <end position="246"/>
    </location>
</feature>
<feature type="compositionally biased region" description="Basic residues" evidence="1">
    <location>
        <begin position="247"/>
        <end position="259"/>
    </location>
</feature>
<dbReference type="Proteomes" id="UP000032180">
    <property type="component" value="Chromosome 10"/>
</dbReference>
<reference evidence="2" key="3">
    <citation type="submission" date="2015-04" db="UniProtKB">
        <authorList>
            <consortium name="EnsemblPlants"/>
        </authorList>
    </citation>
    <scope>IDENTIFICATION</scope>
</reference>
<evidence type="ECO:0000313" key="2">
    <source>
        <dbReference type="EnsemblPlants" id="LPERR10G07770.1"/>
    </source>
</evidence>
<dbReference type="eggNOG" id="ENOG502RY7D">
    <property type="taxonomic scope" value="Eukaryota"/>
</dbReference>